<comment type="pathway">
    <text evidence="1 4">Cofactor biosynthesis; riboflavin biosynthesis; 2-hydroxy-3-oxobutyl phosphate from D-ribulose 5-phosphate: step 1/1.</text>
</comment>
<evidence type="ECO:0000313" key="6">
    <source>
        <dbReference type="Proteomes" id="UP001610432"/>
    </source>
</evidence>
<keyword evidence="4" id="KW-0464">Manganese</keyword>
<dbReference type="PANTHER" id="PTHR21327">
    <property type="entry name" value="GTP CYCLOHYDROLASE II-RELATED"/>
    <property type="match status" value="1"/>
</dbReference>
<accession>A0ABR4LRW3</accession>
<keyword evidence="6" id="KW-1185">Reference proteome</keyword>
<comment type="catalytic activity">
    <reaction evidence="4">
        <text>D-ribulose 5-phosphate = (2S)-2-hydroxy-3-oxobutyl phosphate + formate + H(+)</text>
        <dbReference type="Rhea" id="RHEA:18457"/>
        <dbReference type="ChEBI" id="CHEBI:15378"/>
        <dbReference type="ChEBI" id="CHEBI:15740"/>
        <dbReference type="ChEBI" id="CHEBI:58121"/>
        <dbReference type="ChEBI" id="CHEBI:58830"/>
        <dbReference type="EC" id="4.1.99.12"/>
    </reaction>
</comment>
<evidence type="ECO:0000313" key="5">
    <source>
        <dbReference type="EMBL" id="KAL2867264.1"/>
    </source>
</evidence>
<dbReference type="Proteomes" id="UP001610432">
    <property type="component" value="Unassembled WGS sequence"/>
</dbReference>
<evidence type="ECO:0000256" key="4">
    <source>
        <dbReference type="RuleBase" id="RU003843"/>
    </source>
</evidence>
<comment type="similarity">
    <text evidence="4">Belongs to the DHBP synthase family.</text>
</comment>
<evidence type="ECO:0000256" key="3">
    <source>
        <dbReference type="ARBA" id="ARBA00022723"/>
    </source>
</evidence>
<reference evidence="5 6" key="1">
    <citation type="submission" date="2024-07" db="EMBL/GenBank/DDBJ databases">
        <title>Section-level genome sequencing and comparative genomics of Aspergillus sections Usti and Cavernicolus.</title>
        <authorList>
            <consortium name="Lawrence Berkeley National Laboratory"/>
            <person name="Nybo J.L."/>
            <person name="Vesth T.C."/>
            <person name="Theobald S."/>
            <person name="Frisvad J.C."/>
            <person name="Larsen T.O."/>
            <person name="Kjaerboelling I."/>
            <person name="Rothschild-Mancinelli K."/>
            <person name="Lyhne E.K."/>
            <person name="Kogle M.E."/>
            <person name="Barry K."/>
            <person name="Clum A."/>
            <person name="Na H."/>
            <person name="Ledsgaard L."/>
            <person name="Lin J."/>
            <person name="Lipzen A."/>
            <person name="Kuo A."/>
            <person name="Riley R."/>
            <person name="Mondo S."/>
            <person name="Labutti K."/>
            <person name="Haridas S."/>
            <person name="Pangalinan J."/>
            <person name="Salamov A.A."/>
            <person name="Simmons B.A."/>
            <person name="Magnuson J.K."/>
            <person name="Chen J."/>
            <person name="Drula E."/>
            <person name="Henrissat B."/>
            <person name="Wiebenga A."/>
            <person name="Lubbers R.J."/>
            <person name="Gomes A.C."/>
            <person name="Macurrencykelacurrency M.R."/>
            <person name="Stajich J."/>
            <person name="Grigoriev I.V."/>
            <person name="Mortensen U.H."/>
            <person name="De Vries R.P."/>
            <person name="Baker S.E."/>
            <person name="Andersen M.R."/>
        </authorList>
    </citation>
    <scope>NUCLEOTIDE SEQUENCE [LARGE SCALE GENOMIC DNA]</scope>
    <source>
        <strain evidence="5 6">CBS 449.75</strain>
    </source>
</reference>
<comment type="caution">
    <text evidence="5">The sequence shown here is derived from an EMBL/GenBank/DDBJ whole genome shotgun (WGS) entry which is preliminary data.</text>
</comment>
<evidence type="ECO:0000256" key="2">
    <source>
        <dbReference type="ARBA" id="ARBA00022619"/>
    </source>
</evidence>
<dbReference type="RefSeq" id="XP_070886243.1">
    <property type="nucleotide sequence ID" value="XM_071034341.1"/>
</dbReference>
<keyword evidence="4" id="KW-0460">Magnesium</keyword>
<dbReference type="EMBL" id="JBFXLQ010000020">
    <property type="protein sequence ID" value="KAL2867264.1"/>
    <property type="molecule type" value="Genomic_DNA"/>
</dbReference>
<keyword evidence="2 4" id="KW-0686">Riboflavin biosynthesis</keyword>
<dbReference type="Gene3D" id="3.90.870.10">
    <property type="entry name" value="DHBP synthase"/>
    <property type="match status" value="1"/>
</dbReference>
<dbReference type="NCBIfam" id="TIGR00506">
    <property type="entry name" value="ribB"/>
    <property type="match status" value="1"/>
</dbReference>
<evidence type="ECO:0000256" key="1">
    <source>
        <dbReference type="ARBA" id="ARBA00004904"/>
    </source>
</evidence>
<keyword evidence="3 4" id="KW-0479">Metal-binding</keyword>
<dbReference type="GeneID" id="98149413"/>
<dbReference type="PANTHER" id="PTHR21327:SF18">
    <property type="entry name" value="3,4-DIHYDROXY-2-BUTANONE 4-PHOSPHATE SYNTHASE"/>
    <property type="match status" value="1"/>
</dbReference>
<name>A0ABR4LRW3_9EURO</name>
<dbReference type="InterPro" id="IPR017945">
    <property type="entry name" value="DHBP_synth_RibB-like_a/b_dom"/>
</dbReference>
<dbReference type="InterPro" id="IPR000422">
    <property type="entry name" value="DHBP_synthase_RibB"/>
</dbReference>
<comment type="cofactor">
    <cofactor evidence="4">
        <name>Mg(2+)</name>
        <dbReference type="ChEBI" id="CHEBI:18420"/>
    </cofactor>
    <cofactor evidence="4">
        <name>Mn(2+)</name>
        <dbReference type="ChEBI" id="CHEBI:29035"/>
    </cofactor>
    <text evidence="4">Binds 2 divalent metal cations per subunit. Magnesium or manganese.</text>
</comment>
<dbReference type="EC" id="4.1.99.12" evidence="4"/>
<comment type="subunit">
    <text evidence="4">Homodimer.</text>
</comment>
<gene>
    <name evidence="5" type="ORF">BJX67DRAFT_388226</name>
</gene>
<dbReference type="Pfam" id="PF00926">
    <property type="entry name" value="DHBP_synthase"/>
    <property type="match status" value="1"/>
</dbReference>
<sequence>MTKDEYFTFDTIEDVVEDIKNGQMVIVLDSEERENEGDLVAAAESITTEQMAFMIRYTSGLICAPMAPHIASRLDLRQMVSKNTDANGTAFTVTVDSFDPSLSTGISAHDRALTCRQLASPKARAGDFRRPGHIAPLRERDGGLTERRGHTEATVALCRLAGRTEVGVIGEMIEEGLQIEGEPKISGPNGMLRRDGCLQFGRRWGIKVCTTEDLVSYLKKKDPSKLLSTR</sequence>
<protein>
    <recommendedName>
        <fullName evidence="4">3,4-dihydroxy-2-butanone 4-phosphate synthase</fullName>
        <shortName evidence="4">DHBP synthase</shortName>
        <ecNumber evidence="4">4.1.99.12</ecNumber>
    </recommendedName>
</protein>
<comment type="function">
    <text evidence="4">Catalyzes the conversion of D-ribulose 5-phosphate to formate and 3,4-dihydroxy-2-butanone 4-phosphate.</text>
</comment>
<dbReference type="SUPFAM" id="SSF55821">
    <property type="entry name" value="YrdC/RibB"/>
    <property type="match status" value="1"/>
</dbReference>
<keyword evidence="4" id="KW-0456">Lyase</keyword>
<organism evidence="5 6">
    <name type="scientific">Aspergillus lucknowensis</name>
    <dbReference type="NCBI Taxonomy" id="176173"/>
    <lineage>
        <taxon>Eukaryota</taxon>
        <taxon>Fungi</taxon>
        <taxon>Dikarya</taxon>
        <taxon>Ascomycota</taxon>
        <taxon>Pezizomycotina</taxon>
        <taxon>Eurotiomycetes</taxon>
        <taxon>Eurotiomycetidae</taxon>
        <taxon>Eurotiales</taxon>
        <taxon>Aspergillaceae</taxon>
        <taxon>Aspergillus</taxon>
        <taxon>Aspergillus subgen. Nidulantes</taxon>
    </lineage>
</organism>
<proteinExistence type="inferred from homology"/>